<dbReference type="InterPro" id="IPR047146">
    <property type="entry name" value="Cyt_P450_E_CYP52_fungi"/>
</dbReference>
<evidence type="ECO:0000256" key="3">
    <source>
        <dbReference type="ARBA" id="ARBA00010617"/>
    </source>
</evidence>
<evidence type="ECO:0000256" key="10">
    <source>
        <dbReference type="ARBA" id="ARBA00023136"/>
    </source>
</evidence>
<keyword evidence="7 12" id="KW-0560">Oxidoreductase</keyword>
<evidence type="ECO:0000256" key="7">
    <source>
        <dbReference type="ARBA" id="ARBA00023002"/>
    </source>
</evidence>
<comment type="caution">
    <text evidence="13">The sequence shown here is derived from an EMBL/GenBank/DDBJ whole genome shotgun (WGS) entry which is preliminary data.</text>
</comment>
<keyword evidence="5 11" id="KW-0479">Metal-binding</keyword>
<dbReference type="InterPro" id="IPR001128">
    <property type="entry name" value="Cyt_P450"/>
</dbReference>
<keyword evidence="4" id="KW-0812">Transmembrane</keyword>
<protein>
    <submittedName>
        <fullName evidence="13">Uncharacterized protein</fullName>
    </submittedName>
</protein>
<comment type="subcellular location">
    <subcellularLocation>
        <location evidence="2">Membrane</location>
        <topology evidence="2">Single-pass membrane protein</topology>
    </subcellularLocation>
</comment>
<keyword evidence="14" id="KW-1185">Reference proteome</keyword>
<dbReference type="InterPro" id="IPR036396">
    <property type="entry name" value="Cyt_P450_sf"/>
</dbReference>
<dbReference type="PRINTS" id="PR00385">
    <property type="entry name" value="P450"/>
</dbReference>
<evidence type="ECO:0000256" key="12">
    <source>
        <dbReference type="RuleBase" id="RU000461"/>
    </source>
</evidence>
<dbReference type="GO" id="GO:0016020">
    <property type="term" value="C:membrane"/>
    <property type="evidence" value="ECO:0007669"/>
    <property type="project" value="UniProtKB-SubCell"/>
</dbReference>
<dbReference type="GO" id="GO:0016705">
    <property type="term" value="F:oxidoreductase activity, acting on paired donors, with incorporation or reduction of molecular oxygen"/>
    <property type="evidence" value="ECO:0007669"/>
    <property type="project" value="InterPro"/>
</dbReference>
<organism evidence="13 14">
    <name type="scientific">Sarocladium strictum</name>
    <name type="common">Black bundle disease fungus</name>
    <name type="synonym">Acremonium strictum</name>
    <dbReference type="NCBI Taxonomy" id="5046"/>
    <lineage>
        <taxon>Eukaryota</taxon>
        <taxon>Fungi</taxon>
        <taxon>Dikarya</taxon>
        <taxon>Ascomycota</taxon>
        <taxon>Pezizomycotina</taxon>
        <taxon>Sordariomycetes</taxon>
        <taxon>Hypocreomycetidae</taxon>
        <taxon>Hypocreales</taxon>
        <taxon>Sarocladiaceae</taxon>
        <taxon>Sarocladium</taxon>
    </lineage>
</organism>
<evidence type="ECO:0000256" key="8">
    <source>
        <dbReference type="ARBA" id="ARBA00023004"/>
    </source>
</evidence>
<dbReference type="CDD" id="cd11063">
    <property type="entry name" value="CYP52"/>
    <property type="match status" value="1"/>
</dbReference>
<feature type="binding site" description="axial binding residue" evidence="11">
    <location>
        <position position="475"/>
    </location>
    <ligand>
        <name>heme</name>
        <dbReference type="ChEBI" id="CHEBI:30413"/>
    </ligand>
    <ligandPart>
        <name>Fe</name>
        <dbReference type="ChEBI" id="CHEBI:18248"/>
    </ligandPart>
</feature>
<dbReference type="PANTHER" id="PTHR24287:SF5">
    <property type="entry name" value="P450, PUTATIVE (EUROFUNG)-RELATED"/>
    <property type="match status" value="1"/>
</dbReference>
<evidence type="ECO:0000256" key="9">
    <source>
        <dbReference type="ARBA" id="ARBA00023033"/>
    </source>
</evidence>
<dbReference type="Gene3D" id="1.10.630.10">
    <property type="entry name" value="Cytochrome P450"/>
    <property type="match status" value="1"/>
</dbReference>
<dbReference type="EMBL" id="JAPDFR010000009">
    <property type="protein sequence ID" value="KAK0383268.1"/>
    <property type="molecule type" value="Genomic_DNA"/>
</dbReference>
<accession>A0AA39L3Y1</accession>
<keyword evidence="8 11" id="KW-0408">Iron</keyword>
<evidence type="ECO:0000256" key="6">
    <source>
        <dbReference type="ARBA" id="ARBA00022989"/>
    </source>
</evidence>
<name>A0AA39L3Y1_SARSR</name>
<evidence type="ECO:0000256" key="4">
    <source>
        <dbReference type="ARBA" id="ARBA00022692"/>
    </source>
</evidence>
<gene>
    <name evidence="13" type="ORF">NLU13_9181</name>
</gene>
<dbReference type="PROSITE" id="PS00086">
    <property type="entry name" value="CYTOCHROME_P450"/>
    <property type="match status" value="1"/>
</dbReference>
<keyword evidence="11 12" id="KW-0349">Heme</keyword>
<dbReference type="InterPro" id="IPR002401">
    <property type="entry name" value="Cyt_P450_E_grp-I"/>
</dbReference>
<proteinExistence type="inferred from homology"/>
<evidence type="ECO:0000313" key="14">
    <source>
        <dbReference type="Proteomes" id="UP001175261"/>
    </source>
</evidence>
<evidence type="ECO:0000256" key="2">
    <source>
        <dbReference type="ARBA" id="ARBA00004167"/>
    </source>
</evidence>
<dbReference type="SUPFAM" id="SSF48264">
    <property type="entry name" value="Cytochrome P450"/>
    <property type="match status" value="1"/>
</dbReference>
<evidence type="ECO:0000256" key="11">
    <source>
        <dbReference type="PIRSR" id="PIRSR602401-1"/>
    </source>
</evidence>
<keyword evidence="6" id="KW-1133">Transmembrane helix</keyword>
<evidence type="ECO:0000256" key="1">
    <source>
        <dbReference type="ARBA" id="ARBA00001971"/>
    </source>
</evidence>
<dbReference type="GO" id="GO:0005506">
    <property type="term" value="F:iron ion binding"/>
    <property type="evidence" value="ECO:0007669"/>
    <property type="project" value="InterPro"/>
</dbReference>
<dbReference type="GO" id="GO:0004497">
    <property type="term" value="F:monooxygenase activity"/>
    <property type="evidence" value="ECO:0007669"/>
    <property type="project" value="UniProtKB-KW"/>
</dbReference>
<dbReference type="Proteomes" id="UP001175261">
    <property type="component" value="Unassembled WGS sequence"/>
</dbReference>
<keyword evidence="9 12" id="KW-0503">Monooxygenase</keyword>
<dbReference type="Pfam" id="PF00067">
    <property type="entry name" value="p450"/>
    <property type="match status" value="1"/>
</dbReference>
<sequence>MGIIDTVWDNASPENVAIGTAAGITLYYIWFRIDEHIRIRRLGKYGPTIKHKLPLGLDFVATSVKHTLAHTNLDLWRDVIFQATRRPTVTSRILMQRIIFTAEPENIKAMLATQFSDFGKGDPFRDEWGEFLGDSIFTTDGAQWHSSRQLLRPQFSKDRISDLHCFEEHFLTLLKAIANGGPMNGEGQTIDLEKASGRALDISDLFFRFTLDVTTDFLLGADTKSLWSIDNEFARAFNGVQHFQSVLSRTGNLKHFIPRYKMRRDLAVIESFINFYIDRALRMDQEELATHTKSDEGYTFLHELASATRDRKRLRDQIMAILLAGRDTTASTMSWAIYELSRNPDMVKKLRAEILDKVGGEENAPTYEHLKNMPYIKAILNETLRLYPVVPFNVRLALKDTTLPRGGGPDGSEPLPVLKHTPVAYSTLCMHRDPAQYPPTSETFADPDIFSPERWEHWHPKPHDYIPFNAGPRICIGQQFALTQMSYVLVRLFQKFGRVTSHMQEIDGGNPLLKADIVLSPGQGVKVSFFEDEEKS</sequence>
<keyword evidence="10" id="KW-0472">Membrane</keyword>
<dbReference type="InterPro" id="IPR017972">
    <property type="entry name" value="Cyt_P450_CS"/>
</dbReference>
<reference evidence="13" key="1">
    <citation type="submission" date="2022-10" db="EMBL/GenBank/DDBJ databases">
        <title>Determination and structural analysis of whole genome sequence of Sarocladium strictum F4-1.</title>
        <authorList>
            <person name="Hu L."/>
            <person name="Jiang Y."/>
        </authorList>
    </citation>
    <scope>NUCLEOTIDE SEQUENCE</scope>
    <source>
        <strain evidence="13">F4-1</strain>
    </source>
</reference>
<evidence type="ECO:0000313" key="13">
    <source>
        <dbReference type="EMBL" id="KAK0383268.1"/>
    </source>
</evidence>
<comment type="cofactor">
    <cofactor evidence="1 11">
        <name>heme</name>
        <dbReference type="ChEBI" id="CHEBI:30413"/>
    </cofactor>
</comment>
<comment type="similarity">
    <text evidence="3 12">Belongs to the cytochrome P450 family.</text>
</comment>
<dbReference type="GO" id="GO:0020037">
    <property type="term" value="F:heme binding"/>
    <property type="evidence" value="ECO:0007669"/>
    <property type="project" value="InterPro"/>
</dbReference>
<dbReference type="PRINTS" id="PR00463">
    <property type="entry name" value="EP450I"/>
</dbReference>
<evidence type="ECO:0000256" key="5">
    <source>
        <dbReference type="ARBA" id="ARBA00022723"/>
    </source>
</evidence>
<dbReference type="AlphaFoldDB" id="A0AA39L3Y1"/>
<dbReference type="PANTHER" id="PTHR24287">
    <property type="entry name" value="P450, PUTATIVE (EUROFUNG)-RELATED"/>
    <property type="match status" value="1"/>
</dbReference>